<evidence type="ECO:0000256" key="5">
    <source>
        <dbReference type="ARBA" id="ARBA00023242"/>
    </source>
</evidence>
<organism evidence="6 7">
    <name type="scientific">Botryobasidium botryosum (strain FD-172 SS1)</name>
    <dbReference type="NCBI Taxonomy" id="930990"/>
    <lineage>
        <taxon>Eukaryota</taxon>
        <taxon>Fungi</taxon>
        <taxon>Dikarya</taxon>
        <taxon>Basidiomycota</taxon>
        <taxon>Agaricomycotina</taxon>
        <taxon>Agaricomycetes</taxon>
        <taxon>Cantharellales</taxon>
        <taxon>Botryobasidiaceae</taxon>
        <taxon>Botryobasidium</taxon>
    </lineage>
</organism>
<dbReference type="STRING" id="930990.A0A067MLL4"/>
<keyword evidence="2" id="KW-0479">Metal-binding</keyword>
<evidence type="ECO:0000256" key="3">
    <source>
        <dbReference type="ARBA" id="ARBA00023015"/>
    </source>
</evidence>
<reference evidence="7" key="1">
    <citation type="journal article" date="2014" name="Proc. Natl. Acad. Sci. U.S.A.">
        <title>Extensive sampling of basidiomycete genomes demonstrates inadequacy of the white-rot/brown-rot paradigm for wood decay fungi.</title>
        <authorList>
            <person name="Riley R."/>
            <person name="Salamov A.A."/>
            <person name="Brown D.W."/>
            <person name="Nagy L.G."/>
            <person name="Floudas D."/>
            <person name="Held B.W."/>
            <person name="Levasseur A."/>
            <person name="Lombard V."/>
            <person name="Morin E."/>
            <person name="Otillar R."/>
            <person name="Lindquist E.A."/>
            <person name="Sun H."/>
            <person name="LaButti K.M."/>
            <person name="Schmutz J."/>
            <person name="Jabbour D."/>
            <person name="Luo H."/>
            <person name="Baker S.E."/>
            <person name="Pisabarro A.G."/>
            <person name="Walton J.D."/>
            <person name="Blanchette R.A."/>
            <person name="Henrissat B."/>
            <person name="Martin F."/>
            <person name="Cullen D."/>
            <person name="Hibbett D.S."/>
            <person name="Grigoriev I.V."/>
        </authorList>
    </citation>
    <scope>NUCLEOTIDE SEQUENCE [LARGE SCALE GENOMIC DNA]</scope>
    <source>
        <strain evidence="7">FD-172 SS1</strain>
    </source>
</reference>
<dbReference type="InterPro" id="IPR050815">
    <property type="entry name" value="TF_fung"/>
</dbReference>
<gene>
    <name evidence="6" type="ORF">BOTBODRAFT_248388</name>
</gene>
<keyword evidence="5" id="KW-0539">Nucleus</keyword>
<dbReference type="OrthoDB" id="2309723at2759"/>
<dbReference type="PANTHER" id="PTHR47338:SF29">
    <property type="entry name" value="ZN(2)-C6 FUNGAL-TYPE DOMAIN-CONTAINING PROTEIN"/>
    <property type="match status" value="1"/>
</dbReference>
<evidence type="ECO:0000313" key="6">
    <source>
        <dbReference type="EMBL" id="KDQ16419.1"/>
    </source>
</evidence>
<proteinExistence type="predicted"/>
<dbReference type="GO" id="GO:0000981">
    <property type="term" value="F:DNA-binding transcription factor activity, RNA polymerase II-specific"/>
    <property type="evidence" value="ECO:0007669"/>
    <property type="project" value="InterPro"/>
</dbReference>
<evidence type="ECO:0000256" key="2">
    <source>
        <dbReference type="ARBA" id="ARBA00022723"/>
    </source>
</evidence>
<name>A0A067MLL4_BOTB1</name>
<dbReference type="CDD" id="cd12148">
    <property type="entry name" value="fungal_TF_MHR"/>
    <property type="match status" value="1"/>
</dbReference>
<dbReference type="Proteomes" id="UP000027195">
    <property type="component" value="Unassembled WGS sequence"/>
</dbReference>
<dbReference type="HOGENOM" id="CLU_769431_0_0_1"/>
<evidence type="ECO:0000313" key="7">
    <source>
        <dbReference type="Proteomes" id="UP000027195"/>
    </source>
</evidence>
<dbReference type="InParanoid" id="A0A067MLL4"/>
<dbReference type="PANTHER" id="PTHR47338">
    <property type="entry name" value="ZN(II)2CYS6 TRANSCRIPTION FACTOR (EUROFUNG)-RELATED"/>
    <property type="match status" value="1"/>
</dbReference>
<comment type="subcellular location">
    <subcellularLocation>
        <location evidence="1">Nucleus</location>
    </subcellularLocation>
</comment>
<protein>
    <recommendedName>
        <fullName evidence="8">Transcription factor domain-containing protein</fullName>
    </recommendedName>
</protein>
<keyword evidence="4" id="KW-0804">Transcription</keyword>
<keyword evidence="7" id="KW-1185">Reference proteome</keyword>
<accession>A0A067MLL4</accession>
<dbReference type="AlphaFoldDB" id="A0A067MLL4"/>
<dbReference type="GO" id="GO:0005634">
    <property type="term" value="C:nucleus"/>
    <property type="evidence" value="ECO:0007669"/>
    <property type="project" value="UniProtKB-SubCell"/>
</dbReference>
<keyword evidence="3" id="KW-0805">Transcription regulation</keyword>
<evidence type="ECO:0000256" key="1">
    <source>
        <dbReference type="ARBA" id="ARBA00004123"/>
    </source>
</evidence>
<evidence type="ECO:0008006" key="8">
    <source>
        <dbReference type="Google" id="ProtNLM"/>
    </source>
</evidence>
<dbReference type="GO" id="GO:0046872">
    <property type="term" value="F:metal ion binding"/>
    <property type="evidence" value="ECO:0007669"/>
    <property type="project" value="UniProtKB-KW"/>
</dbReference>
<dbReference type="EMBL" id="KL198027">
    <property type="protein sequence ID" value="KDQ16419.1"/>
    <property type="molecule type" value="Genomic_DNA"/>
</dbReference>
<evidence type="ECO:0000256" key="4">
    <source>
        <dbReference type="ARBA" id="ARBA00023163"/>
    </source>
</evidence>
<sequence length="360" mass="40517">MRTRHHLSQSLAHADRLLDFLDASSLLSSYFYAISRLEEGYHHASSAMLFAVACGLHCLAPPTWAPAEHQSLLPCVRDQSDLERRVRIWWRVFAVDRTANTLGNCPILVPDDKIKTPWVVPPHALVTNRAFTEAELSTVQSLYRAQSDAPRVLDDNVEVLRLKGIVLLERASSLGRLAPTTPRADTVFWHTFVSTDEALNQFIACLPPLYDKRGTETLVPDAVRAFEGMNPFLVVIHTFAFTARLRLHSRLAQADSITSYDHSIEAIQGAMSVVDKISSLDVGEHLSALASVCWQSIFVFLAAEYKTIQNTRQHETRAAETRAALKSIFSVIHKMAKYFPVLCEFLEPLWKLRRVRSLNA</sequence>